<keyword evidence="2" id="KW-1185">Reference proteome</keyword>
<reference evidence="1 2" key="1">
    <citation type="submission" date="2019-05" db="EMBL/GenBank/DDBJ databases">
        <title>Another draft genome of Portunus trituberculatus and its Hox gene families provides insights of decapod evolution.</title>
        <authorList>
            <person name="Jeong J.-H."/>
            <person name="Song I."/>
            <person name="Kim S."/>
            <person name="Choi T."/>
            <person name="Kim D."/>
            <person name="Ryu S."/>
            <person name="Kim W."/>
        </authorList>
    </citation>
    <scope>NUCLEOTIDE SEQUENCE [LARGE SCALE GENOMIC DNA]</scope>
    <source>
        <tissue evidence="1">Muscle</tissue>
    </source>
</reference>
<dbReference type="Proteomes" id="UP000324222">
    <property type="component" value="Unassembled WGS sequence"/>
</dbReference>
<dbReference type="AlphaFoldDB" id="A0A5B7EYQ5"/>
<evidence type="ECO:0000313" key="2">
    <source>
        <dbReference type="Proteomes" id="UP000324222"/>
    </source>
</evidence>
<proteinExistence type="predicted"/>
<dbReference type="EMBL" id="VSRR010004039">
    <property type="protein sequence ID" value="MPC38327.1"/>
    <property type="molecule type" value="Genomic_DNA"/>
</dbReference>
<name>A0A5B7EYQ5_PORTR</name>
<comment type="caution">
    <text evidence="1">The sequence shown here is derived from an EMBL/GenBank/DDBJ whole genome shotgun (WGS) entry which is preliminary data.</text>
</comment>
<accession>A0A5B7EYQ5</accession>
<protein>
    <submittedName>
        <fullName evidence="1">Uncharacterized protein</fullName>
    </submittedName>
</protein>
<evidence type="ECO:0000313" key="1">
    <source>
        <dbReference type="EMBL" id="MPC38327.1"/>
    </source>
</evidence>
<organism evidence="1 2">
    <name type="scientific">Portunus trituberculatus</name>
    <name type="common">Swimming crab</name>
    <name type="synonym">Neptunus trituberculatus</name>
    <dbReference type="NCBI Taxonomy" id="210409"/>
    <lineage>
        <taxon>Eukaryota</taxon>
        <taxon>Metazoa</taxon>
        <taxon>Ecdysozoa</taxon>
        <taxon>Arthropoda</taxon>
        <taxon>Crustacea</taxon>
        <taxon>Multicrustacea</taxon>
        <taxon>Malacostraca</taxon>
        <taxon>Eumalacostraca</taxon>
        <taxon>Eucarida</taxon>
        <taxon>Decapoda</taxon>
        <taxon>Pleocyemata</taxon>
        <taxon>Brachyura</taxon>
        <taxon>Eubrachyura</taxon>
        <taxon>Portunoidea</taxon>
        <taxon>Portunidae</taxon>
        <taxon>Portuninae</taxon>
        <taxon>Portunus</taxon>
    </lineage>
</organism>
<sequence>MPYSLPFSFRALCTVQHNASQHGVLLSTDKNANRSVASGGVLAVPRGPRCWYLRSGAAVETR</sequence>
<gene>
    <name evidence="1" type="ORF">E2C01_031832</name>
</gene>